<keyword evidence="5 9" id="KW-0560">Oxidoreductase</keyword>
<evidence type="ECO:0000256" key="2">
    <source>
        <dbReference type="ARBA" id="ARBA00010617"/>
    </source>
</evidence>
<dbReference type="Proteomes" id="UP000291343">
    <property type="component" value="Unassembled WGS sequence"/>
</dbReference>
<dbReference type="InterPro" id="IPR036396">
    <property type="entry name" value="Cyt_P450_sf"/>
</dbReference>
<proteinExistence type="inferred from homology"/>
<evidence type="ECO:0000313" key="10">
    <source>
        <dbReference type="EMBL" id="RZF45733.1"/>
    </source>
</evidence>
<dbReference type="Gene3D" id="1.10.630.10">
    <property type="entry name" value="Cytochrome P450"/>
    <property type="match status" value="1"/>
</dbReference>
<dbReference type="GO" id="GO:0005506">
    <property type="term" value="F:iron ion binding"/>
    <property type="evidence" value="ECO:0007669"/>
    <property type="project" value="InterPro"/>
</dbReference>
<keyword evidence="6 8" id="KW-0408">Iron</keyword>
<dbReference type="Pfam" id="PF00067">
    <property type="entry name" value="p450"/>
    <property type="match status" value="1"/>
</dbReference>
<keyword evidence="11" id="KW-1185">Reference proteome</keyword>
<keyword evidence="3 8" id="KW-0349">Heme</keyword>
<protein>
    <recommendedName>
        <fullName evidence="12">Cytochrome P450</fullName>
    </recommendedName>
</protein>
<dbReference type="EMBL" id="QKKF02008408">
    <property type="protein sequence ID" value="RZF45733.1"/>
    <property type="molecule type" value="Genomic_DNA"/>
</dbReference>
<dbReference type="SUPFAM" id="SSF48264">
    <property type="entry name" value="Cytochrome P450"/>
    <property type="match status" value="1"/>
</dbReference>
<comment type="similarity">
    <text evidence="2 9">Belongs to the cytochrome P450 family.</text>
</comment>
<reference evidence="10 11" key="1">
    <citation type="journal article" date="2017" name="Gigascience">
        <title>Genome sequence of the small brown planthopper, Laodelphax striatellus.</title>
        <authorList>
            <person name="Zhu J."/>
            <person name="Jiang F."/>
            <person name="Wang X."/>
            <person name="Yang P."/>
            <person name="Bao Y."/>
            <person name="Zhao W."/>
            <person name="Wang W."/>
            <person name="Lu H."/>
            <person name="Wang Q."/>
            <person name="Cui N."/>
            <person name="Li J."/>
            <person name="Chen X."/>
            <person name="Luo L."/>
            <person name="Yu J."/>
            <person name="Kang L."/>
            <person name="Cui F."/>
        </authorList>
    </citation>
    <scope>NUCLEOTIDE SEQUENCE [LARGE SCALE GENOMIC DNA]</scope>
    <source>
        <strain evidence="10">Lst14</strain>
    </source>
</reference>
<dbReference type="InterPro" id="IPR001128">
    <property type="entry name" value="Cyt_P450"/>
</dbReference>
<dbReference type="PRINTS" id="PR00463">
    <property type="entry name" value="EP450I"/>
</dbReference>
<dbReference type="InterPro" id="IPR002401">
    <property type="entry name" value="Cyt_P450_E_grp-I"/>
</dbReference>
<sequence>MLSAILLGLVIGLLFVWYNFFSNAARMKRLTANMPRPKEYPIIGAALEFGSTSVEILQAFFRLSKLGPAVQLWIGPELYVLLSDIKDIEMILQSNTILKKAHIYDLLHPWLGNGLLSSTGDVWRKQRRILTPAFHFRPILEEFCEVFHHNIETLIQKLSEQVGKNGFNISPFISLCSLDIVAESSMGTKVNAQKESENKFVTAIGHVAYITLYRSLRPWLIPDFLFNLSPSGRLYYDQLKVLHDYVDKVIRQRVEERKAGINVVKDSPEESVYSQKRKALFLDTLLNYNDNGVGLPDEEIKNQVNTIMFAGFDTTTSSVSFILYALMKYPDVQEKVYKELTNMFESKDSVATYEDYQNMRYLECVMKETMRVYSIVPYVGRKVEEDVVLPSGYTLPAGASVNLFLYGLHLNEERFPDPMKFDPERFNEEQSTDRSPFAFCPFSAGPRNCIGQKFAMLEVKAIISEIVRNFKILPPIDCPDAVIGSELVLVSTTGIYLRFENR</sequence>
<evidence type="ECO:0000256" key="6">
    <source>
        <dbReference type="ARBA" id="ARBA00023004"/>
    </source>
</evidence>
<dbReference type="CDD" id="cd20628">
    <property type="entry name" value="CYP4"/>
    <property type="match status" value="1"/>
</dbReference>
<evidence type="ECO:0000256" key="3">
    <source>
        <dbReference type="ARBA" id="ARBA00022617"/>
    </source>
</evidence>
<comment type="cofactor">
    <cofactor evidence="1 8">
        <name>heme</name>
        <dbReference type="ChEBI" id="CHEBI:30413"/>
    </cofactor>
</comment>
<dbReference type="InterPro" id="IPR017972">
    <property type="entry name" value="Cyt_P450_CS"/>
</dbReference>
<name>A0A482XIR9_LAOST</name>
<dbReference type="SMR" id="A0A482XIR9"/>
<evidence type="ECO:0008006" key="12">
    <source>
        <dbReference type="Google" id="ProtNLM"/>
    </source>
</evidence>
<keyword evidence="4 8" id="KW-0479">Metal-binding</keyword>
<dbReference type="OrthoDB" id="1470350at2759"/>
<dbReference type="GO" id="GO:0004497">
    <property type="term" value="F:monooxygenase activity"/>
    <property type="evidence" value="ECO:0007669"/>
    <property type="project" value="UniProtKB-KW"/>
</dbReference>
<evidence type="ECO:0000313" key="11">
    <source>
        <dbReference type="Proteomes" id="UP000291343"/>
    </source>
</evidence>
<evidence type="ECO:0000256" key="4">
    <source>
        <dbReference type="ARBA" id="ARBA00022723"/>
    </source>
</evidence>
<dbReference type="AlphaFoldDB" id="A0A482XIR9"/>
<evidence type="ECO:0000256" key="5">
    <source>
        <dbReference type="ARBA" id="ARBA00023002"/>
    </source>
</evidence>
<evidence type="ECO:0000256" key="8">
    <source>
        <dbReference type="PIRSR" id="PIRSR602401-1"/>
    </source>
</evidence>
<organism evidence="10 11">
    <name type="scientific">Laodelphax striatellus</name>
    <name type="common">Small brown planthopper</name>
    <name type="synonym">Delphax striatella</name>
    <dbReference type="NCBI Taxonomy" id="195883"/>
    <lineage>
        <taxon>Eukaryota</taxon>
        <taxon>Metazoa</taxon>
        <taxon>Ecdysozoa</taxon>
        <taxon>Arthropoda</taxon>
        <taxon>Hexapoda</taxon>
        <taxon>Insecta</taxon>
        <taxon>Pterygota</taxon>
        <taxon>Neoptera</taxon>
        <taxon>Paraneoptera</taxon>
        <taxon>Hemiptera</taxon>
        <taxon>Auchenorrhyncha</taxon>
        <taxon>Fulgoroidea</taxon>
        <taxon>Delphacidae</taxon>
        <taxon>Criomorphinae</taxon>
        <taxon>Laodelphax</taxon>
    </lineage>
</organism>
<dbReference type="GO" id="GO:0016705">
    <property type="term" value="F:oxidoreductase activity, acting on paired donors, with incorporation or reduction of molecular oxygen"/>
    <property type="evidence" value="ECO:0007669"/>
    <property type="project" value="InterPro"/>
</dbReference>
<evidence type="ECO:0000256" key="9">
    <source>
        <dbReference type="RuleBase" id="RU000461"/>
    </source>
</evidence>
<dbReference type="InParanoid" id="A0A482XIR9"/>
<comment type="caution">
    <text evidence="10">The sequence shown here is derived from an EMBL/GenBank/DDBJ whole genome shotgun (WGS) entry which is preliminary data.</text>
</comment>
<feature type="binding site" description="axial binding residue" evidence="8">
    <location>
        <position position="449"/>
    </location>
    <ligand>
        <name>heme</name>
        <dbReference type="ChEBI" id="CHEBI:30413"/>
    </ligand>
    <ligandPart>
        <name>Fe</name>
        <dbReference type="ChEBI" id="CHEBI:18248"/>
    </ligandPart>
</feature>
<dbReference type="PROSITE" id="PS00086">
    <property type="entry name" value="CYTOCHROME_P450"/>
    <property type="match status" value="1"/>
</dbReference>
<gene>
    <name evidence="10" type="ORF">LSTR_LSTR011872</name>
</gene>
<accession>A0A482XIR9</accession>
<dbReference type="PRINTS" id="PR00385">
    <property type="entry name" value="P450"/>
</dbReference>
<evidence type="ECO:0000256" key="1">
    <source>
        <dbReference type="ARBA" id="ARBA00001971"/>
    </source>
</evidence>
<dbReference type="STRING" id="195883.A0A482XIR9"/>
<dbReference type="GO" id="GO:0020037">
    <property type="term" value="F:heme binding"/>
    <property type="evidence" value="ECO:0007669"/>
    <property type="project" value="InterPro"/>
</dbReference>
<evidence type="ECO:0000256" key="7">
    <source>
        <dbReference type="ARBA" id="ARBA00023033"/>
    </source>
</evidence>
<dbReference type="InterPro" id="IPR050196">
    <property type="entry name" value="Cytochrome_P450_Monoox"/>
</dbReference>
<dbReference type="PANTHER" id="PTHR24291">
    <property type="entry name" value="CYTOCHROME P450 FAMILY 4"/>
    <property type="match status" value="1"/>
</dbReference>
<dbReference type="PANTHER" id="PTHR24291:SF187">
    <property type="entry name" value="CYTOCHROME P450 4AE1-RELATED"/>
    <property type="match status" value="1"/>
</dbReference>
<keyword evidence="7 9" id="KW-0503">Monooxygenase</keyword>